<reference evidence="2" key="1">
    <citation type="submission" date="2020-11" db="EMBL/GenBank/DDBJ databases">
        <title>Connecting structure to function with the recovery of over 1000 high-quality activated sludge metagenome-assembled genomes encoding full-length rRNA genes using long-read sequencing.</title>
        <authorList>
            <person name="Singleton C.M."/>
            <person name="Petriglieri F."/>
            <person name="Kristensen J.M."/>
            <person name="Kirkegaard R.H."/>
            <person name="Michaelsen T.Y."/>
            <person name="Andersen M.H."/>
            <person name="Karst S.M."/>
            <person name="Dueholm M.S."/>
            <person name="Nielsen P.H."/>
            <person name="Albertsen M."/>
        </authorList>
    </citation>
    <scope>NUCLEOTIDE SEQUENCE</scope>
    <source>
        <strain evidence="2">Fred_18-Q3-R57-64_BAT3C.431</strain>
    </source>
</reference>
<proteinExistence type="predicted"/>
<keyword evidence="1" id="KW-0812">Transmembrane</keyword>
<accession>A0A7T9DK74</accession>
<organism evidence="2">
    <name type="scientific">Candidatus Iainarchaeum sp</name>
    <dbReference type="NCBI Taxonomy" id="3101447"/>
    <lineage>
        <taxon>Archaea</taxon>
        <taxon>Candidatus Iainarchaeota</taxon>
        <taxon>Candidatus Iainarchaeia</taxon>
        <taxon>Candidatus Iainarchaeales</taxon>
        <taxon>Candidatus Iainarchaeaceae</taxon>
        <taxon>Candidatus Iainarchaeum</taxon>
    </lineage>
</organism>
<evidence type="ECO:0000313" key="2">
    <source>
        <dbReference type="EMBL" id="QQR92845.1"/>
    </source>
</evidence>
<gene>
    <name evidence="2" type="ORF">IPJ89_01205</name>
</gene>
<keyword evidence="1" id="KW-0472">Membrane</keyword>
<sequence length="208" mass="22710">MTDIMEYFQIILKPEETMQRIVKKPDMKAADQAFLIYGGIIGLIFGVVVALFASIVSAIASVAGEGVVALIAGLGFLAIIIFPIVFAIVSLVGSKISYWIFYKVTALLGGKGTYDQNFWLGSQLIWPILFAQIIVWILGFVPLIGFLISIIWAFYTIYLFVVLLSVANKVSKLRALAAWILTVVLLIVVVIILAMVLASVIFAGVAYN</sequence>
<feature type="transmembrane region" description="Helical" evidence="1">
    <location>
        <begin position="66"/>
        <end position="93"/>
    </location>
</feature>
<dbReference type="EMBL" id="CP064981">
    <property type="protein sequence ID" value="QQR92845.1"/>
    <property type="molecule type" value="Genomic_DNA"/>
</dbReference>
<keyword evidence="1" id="KW-1133">Transmembrane helix</keyword>
<dbReference type="Proteomes" id="UP000596004">
    <property type="component" value="Chromosome"/>
</dbReference>
<feature type="transmembrane region" description="Helical" evidence="1">
    <location>
        <begin position="118"/>
        <end position="138"/>
    </location>
</feature>
<feature type="transmembrane region" description="Helical" evidence="1">
    <location>
        <begin position="144"/>
        <end position="164"/>
    </location>
</feature>
<dbReference type="AlphaFoldDB" id="A0A7T9DK74"/>
<feature type="transmembrane region" description="Helical" evidence="1">
    <location>
        <begin position="34"/>
        <end position="60"/>
    </location>
</feature>
<protein>
    <submittedName>
        <fullName evidence="2">YIP1 family protein</fullName>
    </submittedName>
</protein>
<name>A0A7T9DK74_9ARCH</name>
<evidence type="ECO:0000256" key="1">
    <source>
        <dbReference type="SAM" id="Phobius"/>
    </source>
</evidence>
<feature type="transmembrane region" description="Helical" evidence="1">
    <location>
        <begin position="176"/>
        <end position="207"/>
    </location>
</feature>